<organism evidence="1 2">
    <name type="scientific">Favolaschia claudopus</name>
    <dbReference type="NCBI Taxonomy" id="2862362"/>
    <lineage>
        <taxon>Eukaryota</taxon>
        <taxon>Fungi</taxon>
        <taxon>Dikarya</taxon>
        <taxon>Basidiomycota</taxon>
        <taxon>Agaricomycotina</taxon>
        <taxon>Agaricomycetes</taxon>
        <taxon>Agaricomycetidae</taxon>
        <taxon>Agaricales</taxon>
        <taxon>Marasmiineae</taxon>
        <taxon>Mycenaceae</taxon>
        <taxon>Favolaschia</taxon>
    </lineage>
</organism>
<dbReference type="Proteomes" id="UP001362999">
    <property type="component" value="Unassembled WGS sequence"/>
</dbReference>
<dbReference type="EMBL" id="JAWWNJ010000105">
    <property type="protein sequence ID" value="KAK6993025.1"/>
    <property type="molecule type" value="Genomic_DNA"/>
</dbReference>
<gene>
    <name evidence="1" type="ORF">R3P38DRAFT_3372113</name>
</gene>
<evidence type="ECO:0000313" key="1">
    <source>
        <dbReference type="EMBL" id="KAK6993025.1"/>
    </source>
</evidence>
<name>A0AAV9ZW30_9AGAR</name>
<keyword evidence="2" id="KW-1185">Reference proteome</keyword>
<dbReference type="AlphaFoldDB" id="A0AAV9ZW30"/>
<comment type="caution">
    <text evidence="1">The sequence shown here is derived from an EMBL/GenBank/DDBJ whole genome shotgun (WGS) entry which is preliminary data.</text>
</comment>
<evidence type="ECO:0008006" key="3">
    <source>
        <dbReference type="Google" id="ProtNLM"/>
    </source>
</evidence>
<reference evidence="1 2" key="1">
    <citation type="journal article" date="2024" name="J Genomics">
        <title>Draft genome sequencing and assembly of Favolaschia claudopus CIRM-BRFM 2984 isolated from oak limbs.</title>
        <authorList>
            <person name="Navarro D."/>
            <person name="Drula E."/>
            <person name="Chaduli D."/>
            <person name="Cazenave R."/>
            <person name="Ahrendt S."/>
            <person name="Wang J."/>
            <person name="Lipzen A."/>
            <person name="Daum C."/>
            <person name="Barry K."/>
            <person name="Grigoriev I.V."/>
            <person name="Favel A."/>
            <person name="Rosso M.N."/>
            <person name="Martin F."/>
        </authorList>
    </citation>
    <scope>NUCLEOTIDE SEQUENCE [LARGE SCALE GENOMIC DNA]</scope>
    <source>
        <strain evidence="1 2">CIRM-BRFM 2984</strain>
    </source>
</reference>
<evidence type="ECO:0000313" key="2">
    <source>
        <dbReference type="Proteomes" id="UP001362999"/>
    </source>
</evidence>
<sequence>MKDWMESIGDGAQVVQQRAASRRLEILPKLYAYQSNLNVKHIGSSQIAGTNNWESGREIWGKYYTWRLDQWSRVQINYIRREPGCTQQVQLVSIVAKSTGRPYPTSHQTSSYRGGASVVIDHLERFLFAARHAAWAAAEVAGDHDEDDADGTVTPTTMRPVWIELSRPRMRKSMDGRKDGFGMTVVGGGEVNTWGTNLRPPTSESPNIYVLSAFSLIGSAVVKAGWWRVGVDVGIVVGSIQWRRCSVFKPKFDGRRADVASTVLANLHSSLDSSQIAHLRPCNHPPSFQVHVVPLLLRYRDNAATFCAAVDGGRRRTFRLLPKPPISSVFEGPNNMLEMVH</sequence>
<protein>
    <recommendedName>
        <fullName evidence="3">PH domain-containing protein</fullName>
    </recommendedName>
</protein>
<proteinExistence type="predicted"/>
<accession>A0AAV9ZW30</accession>